<keyword evidence="2" id="KW-1185">Reference proteome</keyword>
<dbReference type="RefSeq" id="WP_241368402.1">
    <property type="nucleotide sequence ID" value="NZ_JAKZFC010000001.1"/>
</dbReference>
<proteinExistence type="predicted"/>
<name>A0ABS9UAY7_9BACL</name>
<accession>A0ABS9UAY7</accession>
<evidence type="ECO:0000313" key="1">
    <source>
        <dbReference type="EMBL" id="MCH7321373.1"/>
    </source>
</evidence>
<organism evidence="1 2">
    <name type="scientific">Solibacillus palustris</name>
    <dbReference type="NCBI Taxonomy" id="2908203"/>
    <lineage>
        <taxon>Bacteria</taxon>
        <taxon>Bacillati</taxon>
        <taxon>Bacillota</taxon>
        <taxon>Bacilli</taxon>
        <taxon>Bacillales</taxon>
        <taxon>Caryophanaceae</taxon>
        <taxon>Solibacillus</taxon>
    </lineage>
</organism>
<gene>
    <name evidence="1" type="ORF">LZ480_05655</name>
</gene>
<dbReference type="EMBL" id="JAKZFC010000001">
    <property type="protein sequence ID" value="MCH7321373.1"/>
    <property type="molecule type" value="Genomic_DNA"/>
</dbReference>
<protein>
    <submittedName>
        <fullName evidence="1">Uncharacterized protein</fullName>
    </submittedName>
</protein>
<reference evidence="1 2" key="1">
    <citation type="submission" date="2022-03" db="EMBL/GenBank/DDBJ databases">
        <authorList>
            <person name="Jo J.-H."/>
            <person name="Im W.-T."/>
        </authorList>
    </citation>
    <scope>NUCLEOTIDE SEQUENCE [LARGE SCALE GENOMIC DNA]</scope>
    <source>
        <strain evidence="1 2">MA9</strain>
    </source>
</reference>
<evidence type="ECO:0000313" key="2">
    <source>
        <dbReference type="Proteomes" id="UP001316087"/>
    </source>
</evidence>
<sequence length="391" mass="45160">MKKYWSLIVIVTVIVATLATHYIQVASASNNNYRVTFEKITGDERYVNNLAIEGNIQRASNYHYSPFLITNGEMKAQRYSFYERPTSLMYKQMIDEHKSFMRGKVLDANRFYEDEEQLIYVSVPENVWELAVGDNLTYKVDILNKTDDSVQSFTVESILKSPANWIILQHIEILGNDLKLVMNHASEMSNEEVHLTTIDLKSKQVTSDTIIEKIHSDEAIRTGINFYYEYNNLASEKYLVYGISEYDANLNQYKVLSQRFKVLNLETNEVQAFDVPKEMLADESRMVVRDHQFIRAGINDGKIIVNRYNLGHKEWGEPFTLDAPYEVLPLALFNMQWTNDKLYISAQAAEGQLLFIIDAESGETLYSGIIKPVSEQHNFELAISQVYEELD</sequence>
<dbReference type="Proteomes" id="UP001316087">
    <property type="component" value="Unassembled WGS sequence"/>
</dbReference>
<comment type="caution">
    <text evidence="1">The sequence shown here is derived from an EMBL/GenBank/DDBJ whole genome shotgun (WGS) entry which is preliminary data.</text>
</comment>